<sequence>MSEQSFDVVVLGGGSGGYAAALRAAELGKSVALIEKDKLGGTCLHRGCIPTKALLHAAEVADAARDASSFGIRAQLDGVDPDALRAYREGIVAKKHKGLQGLIKARGITVVEGEGRLLPDHGVHVGDDVLRGADVILATGSYSRTLPGLEIGGRIITSEQALGLDEVPSRVVVLGGGVIGVEFASVWRSFGAEVTIVEALEHLVPNEDLALSKGLERAFRKRGIEFSLGVRFTAATQDDTSVTVTLEDGKSFEADYLLVAVGRGPVTAGLGYEEAGVVLERGFVRVDDRLRTDAPHVWAVGDIVPGLQLAHRGFQQGVFVAEQIGGLAPLPVPETQIPKVTYCSPEVASVGLTEAQAIERHGAEGIRSYEFNLAGNGKSEIIGTAGLVKVVRSVDGPVLGVHLLGDRVGELITEGQLAVGWEAHPEDIAPFIHAHPTQSEALGEAFLALAGKPLHAL</sequence>
<evidence type="ECO:0000256" key="3">
    <source>
        <dbReference type="ARBA" id="ARBA00012608"/>
    </source>
</evidence>
<comment type="similarity">
    <text evidence="2 13">Belongs to the class-I pyridine nucleotide-disulfide oxidoreductase family.</text>
</comment>
<evidence type="ECO:0000256" key="6">
    <source>
        <dbReference type="ARBA" id="ARBA00022630"/>
    </source>
</evidence>
<evidence type="ECO:0000256" key="10">
    <source>
        <dbReference type="ARBA" id="ARBA00023157"/>
    </source>
</evidence>
<dbReference type="PROSITE" id="PS00076">
    <property type="entry name" value="PYRIDINE_REDOX_1"/>
    <property type="match status" value="1"/>
</dbReference>
<evidence type="ECO:0000256" key="7">
    <source>
        <dbReference type="ARBA" id="ARBA00022827"/>
    </source>
</evidence>
<protein>
    <recommendedName>
        <fullName evidence="4 13">Dihydrolipoyl dehydrogenase</fullName>
        <ecNumber evidence="3 13">1.8.1.4</ecNumber>
    </recommendedName>
</protein>
<dbReference type="PRINTS" id="PR00411">
    <property type="entry name" value="PNDRDTASEI"/>
</dbReference>
<dbReference type="InterPro" id="IPR050151">
    <property type="entry name" value="Class-I_Pyr_Nuc-Dis_Oxidored"/>
</dbReference>
<keyword evidence="17" id="KW-1185">Reference proteome</keyword>
<keyword evidence="10" id="KW-1015">Disulfide bond</keyword>
<evidence type="ECO:0000313" key="16">
    <source>
        <dbReference type="EMBL" id="WEG10437.1"/>
    </source>
</evidence>
<dbReference type="InterPro" id="IPR004099">
    <property type="entry name" value="Pyr_nucl-diS_OxRdtase_dimer"/>
</dbReference>
<evidence type="ECO:0000256" key="9">
    <source>
        <dbReference type="ARBA" id="ARBA00023027"/>
    </source>
</evidence>
<dbReference type="InterPro" id="IPR023753">
    <property type="entry name" value="FAD/NAD-binding_dom"/>
</dbReference>
<reference evidence="16 17" key="1">
    <citation type="submission" date="2023-03" db="EMBL/GenBank/DDBJ databases">
        <title>Genome sequence of Microbacterium sp. KACC 23027.</title>
        <authorList>
            <person name="Kim S."/>
            <person name="Heo J."/>
            <person name="Kwon S.-W."/>
        </authorList>
    </citation>
    <scope>NUCLEOTIDE SEQUENCE [LARGE SCALE GENOMIC DNA]</scope>
    <source>
        <strain evidence="16 17">KACC 23027</strain>
    </source>
</reference>
<comment type="cofactor">
    <cofactor evidence="13">
        <name>FAD</name>
        <dbReference type="ChEBI" id="CHEBI:57692"/>
    </cofactor>
    <text evidence="13">Binds 1 FAD per subunit.</text>
</comment>
<dbReference type="GO" id="GO:0004148">
    <property type="term" value="F:dihydrolipoyl dehydrogenase (NADH) activity"/>
    <property type="evidence" value="ECO:0007669"/>
    <property type="project" value="UniProtKB-EC"/>
</dbReference>
<dbReference type="InterPro" id="IPR006258">
    <property type="entry name" value="Lipoamide_DH"/>
</dbReference>
<feature type="domain" description="Pyridine nucleotide-disulphide oxidoreductase dimerisation" evidence="14">
    <location>
        <begin position="337"/>
        <end position="445"/>
    </location>
</feature>
<evidence type="ECO:0000256" key="5">
    <source>
        <dbReference type="ARBA" id="ARBA00022490"/>
    </source>
</evidence>
<evidence type="ECO:0000256" key="11">
    <source>
        <dbReference type="ARBA" id="ARBA00023284"/>
    </source>
</evidence>
<feature type="domain" description="FAD/NAD(P)-binding" evidence="15">
    <location>
        <begin position="6"/>
        <end position="317"/>
    </location>
</feature>
<comment type="subcellular location">
    <subcellularLocation>
        <location evidence="1">Cytoplasm</location>
    </subcellularLocation>
</comment>
<dbReference type="EMBL" id="CP119108">
    <property type="protein sequence ID" value="WEG10437.1"/>
    <property type="molecule type" value="Genomic_DNA"/>
</dbReference>
<evidence type="ECO:0000256" key="12">
    <source>
        <dbReference type="ARBA" id="ARBA00049187"/>
    </source>
</evidence>
<evidence type="ECO:0000313" key="17">
    <source>
        <dbReference type="Proteomes" id="UP001214553"/>
    </source>
</evidence>
<evidence type="ECO:0000256" key="4">
    <source>
        <dbReference type="ARBA" id="ARBA00016961"/>
    </source>
</evidence>
<dbReference type="PIRSF" id="PIRSF000350">
    <property type="entry name" value="Mercury_reductase_MerA"/>
    <property type="match status" value="1"/>
</dbReference>
<dbReference type="Gene3D" id="3.30.390.30">
    <property type="match status" value="1"/>
</dbReference>
<dbReference type="InterPro" id="IPR016156">
    <property type="entry name" value="FAD/NAD-linked_Rdtase_dimer_sf"/>
</dbReference>
<dbReference type="NCBIfam" id="TIGR01350">
    <property type="entry name" value="lipoamide_DH"/>
    <property type="match status" value="1"/>
</dbReference>
<dbReference type="Gene3D" id="3.50.50.60">
    <property type="entry name" value="FAD/NAD(P)-binding domain"/>
    <property type="match status" value="2"/>
</dbReference>
<gene>
    <name evidence="16" type="primary">lpdA</name>
    <name evidence="16" type="ORF">PU630_07815</name>
</gene>
<keyword evidence="9 13" id="KW-0520">NAD</keyword>
<keyword evidence="7 13" id="KW-0274">FAD</keyword>
<dbReference type="Proteomes" id="UP001214553">
    <property type="component" value="Chromosome"/>
</dbReference>
<evidence type="ECO:0000256" key="2">
    <source>
        <dbReference type="ARBA" id="ARBA00007532"/>
    </source>
</evidence>
<dbReference type="InterPro" id="IPR036188">
    <property type="entry name" value="FAD/NAD-bd_sf"/>
</dbReference>
<dbReference type="InterPro" id="IPR012999">
    <property type="entry name" value="Pyr_OxRdtase_I_AS"/>
</dbReference>
<evidence type="ECO:0000256" key="13">
    <source>
        <dbReference type="RuleBase" id="RU003692"/>
    </source>
</evidence>
<dbReference type="InterPro" id="IPR001100">
    <property type="entry name" value="Pyr_nuc-diS_OxRdtase"/>
</dbReference>
<keyword evidence="11 13" id="KW-0676">Redox-active center</keyword>
<keyword evidence="8 13" id="KW-0560">Oxidoreductase</keyword>
<evidence type="ECO:0000259" key="15">
    <source>
        <dbReference type="Pfam" id="PF07992"/>
    </source>
</evidence>
<evidence type="ECO:0000256" key="8">
    <source>
        <dbReference type="ARBA" id="ARBA00023002"/>
    </source>
</evidence>
<dbReference type="Pfam" id="PF07992">
    <property type="entry name" value="Pyr_redox_2"/>
    <property type="match status" value="1"/>
</dbReference>
<dbReference type="Pfam" id="PF02852">
    <property type="entry name" value="Pyr_redox_dim"/>
    <property type="match status" value="1"/>
</dbReference>
<name>A0ABY8C2W9_9MICO</name>
<comment type="catalytic activity">
    <reaction evidence="12 13">
        <text>N(6)-[(R)-dihydrolipoyl]-L-lysyl-[protein] + NAD(+) = N(6)-[(R)-lipoyl]-L-lysyl-[protein] + NADH + H(+)</text>
        <dbReference type="Rhea" id="RHEA:15045"/>
        <dbReference type="Rhea" id="RHEA-COMP:10474"/>
        <dbReference type="Rhea" id="RHEA-COMP:10475"/>
        <dbReference type="ChEBI" id="CHEBI:15378"/>
        <dbReference type="ChEBI" id="CHEBI:57540"/>
        <dbReference type="ChEBI" id="CHEBI:57945"/>
        <dbReference type="ChEBI" id="CHEBI:83099"/>
        <dbReference type="ChEBI" id="CHEBI:83100"/>
        <dbReference type="EC" id="1.8.1.4"/>
    </reaction>
</comment>
<dbReference type="RefSeq" id="WP_275279800.1">
    <property type="nucleotide sequence ID" value="NZ_CP119108.1"/>
</dbReference>
<keyword evidence="5" id="KW-0963">Cytoplasm</keyword>
<dbReference type="SUPFAM" id="SSF55424">
    <property type="entry name" value="FAD/NAD-linked reductases, dimerisation (C-terminal) domain"/>
    <property type="match status" value="1"/>
</dbReference>
<dbReference type="EC" id="1.8.1.4" evidence="3 13"/>
<dbReference type="PANTHER" id="PTHR22912">
    <property type="entry name" value="DISULFIDE OXIDOREDUCTASE"/>
    <property type="match status" value="1"/>
</dbReference>
<keyword evidence="6 13" id="KW-0285">Flavoprotein</keyword>
<comment type="miscellaneous">
    <text evidence="13">The active site is a redox-active disulfide bond.</text>
</comment>
<evidence type="ECO:0000256" key="1">
    <source>
        <dbReference type="ARBA" id="ARBA00004496"/>
    </source>
</evidence>
<dbReference type="SUPFAM" id="SSF51905">
    <property type="entry name" value="FAD/NAD(P)-binding domain"/>
    <property type="match status" value="1"/>
</dbReference>
<dbReference type="PANTHER" id="PTHR22912:SF217">
    <property type="entry name" value="DIHYDROLIPOYL DEHYDROGENASE"/>
    <property type="match status" value="1"/>
</dbReference>
<evidence type="ECO:0000259" key="14">
    <source>
        <dbReference type="Pfam" id="PF02852"/>
    </source>
</evidence>
<dbReference type="PRINTS" id="PR00368">
    <property type="entry name" value="FADPNR"/>
</dbReference>
<proteinExistence type="inferred from homology"/>
<organism evidence="16 17">
    <name type="scientific">Microbacterium horticulturae</name>
    <dbReference type="NCBI Taxonomy" id="3028316"/>
    <lineage>
        <taxon>Bacteria</taxon>
        <taxon>Bacillati</taxon>
        <taxon>Actinomycetota</taxon>
        <taxon>Actinomycetes</taxon>
        <taxon>Micrococcales</taxon>
        <taxon>Microbacteriaceae</taxon>
        <taxon>Microbacterium</taxon>
    </lineage>
</organism>
<accession>A0ABY8C2W9</accession>